<reference evidence="2 5" key="1">
    <citation type="journal article" date="2019" name="Sci. Rep.">
        <title>Orb-weaving spider Araneus ventricosus genome elucidates the spidroin gene catalogue.</title>
        <authorList>
            <person name="Kono N."/>
            <person name="Nakamura H."/>
            <person name="Ohtoshi R."/>
            <person name="Moran D.A.P."/>
            <person name="Shinohara A."/>
            <person name="Yoshida Y."/>
            <person name="Fujiwara M."/>
            <person name="Mori M."/>
            <person name="Tomita M."/>
            <person name="Arakawa K."/>
        </authorList>
    </citation>
    <scope>NUCLEOTIDE SEQUENCE [LARGE SCALE GENOMIC DNA]</scope>
</reference>
<organism evidence="2 5">
    <name type="scientific">Araneus ventricosus</name>
    <name type="common">Orbweaver spider</name>
    <name type="synonym">Epeira ventricosa</name>
    <dbReference type="NCBI Taxonomy" id="182803"/>
    <lineage>
        <taxon>Eukaryota</taxon>
        <taxon>Metazoa</taxon>
        <taxon>Ecdysozoa</taxon>
        <taxon>Arthropoda</taxon>
        <taxon>Chelicerata</taxon>
        <taxon>Arachnida</taxon>
        <taxon>Araneae</taxon>
        <taxon>Araneomorphae</taxon>
        <taxon>Entelegynae</taxon>
        <taxon>Araneoidea</taxon>
        <taxon>Araneidae</taxon>
        <taxon>Araneus</taxon>
    </lineage>
</organism>
<name>A0A4Y2SFS7_ARAVE</name>
<dbReference type="EMBL" id="BGPR01021698">
    <property type="protein sequence ID" value="GBN87216.1"/>
    <property type="molecule type" value="Genomic_DNA"/>
</dbReference>
<sequence length="96" mass="10400">MRPQWPSGKVSTSGPVGSRFEAWIRRVWDLLHVKSYVVAKRTPAGAVRKFGGGMPAQVSSLSFDGGSKLRGPSQNSLSVAPKRDVNITKHVTLKVV</sequence>
<dbReference type="EMBL" id="BGPR01021624">
    <property type="protein sequence ID" value="GBN87094.1"/>
    <property type="molecule type" value="Genomic_DNA"/>
</dbReference>
<comment type="caution">
    <text evidence="2">The sequence shown here is derived from an EMBL/GenBank/DDBJ whole genome shotgun (WGS) entry which is preliminary data.</text>
</comment>
<evidence type="ECO:0000313" key="2">
    <source>
        <dbReference type="EMBL" id="GBN87094.1"/>
    </source>
</evidence>
<keyword evidence="5" id="KW-1185">Reference proteome</keyword>
<proteinExistence type="predicted"/>
<evidence type="ECO:0000313" key="3">
    <source>
        <dbReference type="EMBL" id="GBN87216.1"/>
    </source>
</evidence>
<accession>A0A4Y2SFS7</accession>
<evidence type="ECO:0000313" key="4">
    <source>
        <dbReference type="EMBL" id="GBN87220.1"/>
    </source>
</evidence>
<dbReference type="EMBL" id="BGPR01021620">
    <property type="protein sequence ID" value="GBN87086.1"/>
    <property type="molecule type" value="Genomic_DNA"/>
</dbReference>
<dbReference type="EMBL" id="BGPR01021700">
    <property type="protein sequence ID" value="GBN87220.1"/>
    <property type="molecule type" value="Genomic_DNA"/>
</dbReference>
<gene>
    <name evidence="4" type="ORF">AVEN_119375_1</name>
    <name evidence="1" type="ORF">AVEN_22692_1</name>
    <name evidence="2" type="ORF">AVEN_260675_1</name>
    <name evidence="3" type="ORF">AVEN_87106_1</name>
</gene>
<dbReference type="AlphaFoldDB" id="A0A4Y2SFS7"/>
<dbReference type="Proteomes" id="UP000499080">
    <property type="component" value="Unassembled WGS sequence"/>
</dbReference>
<evidence type="ECO:0000313" key="1">
    <source>
        <dbReference type="EMBL" id="GBN87086.1"/>
    </source>
</evidence>
<evidence type="ECO:0000313" key="5">
    <source>
        <dbReference type="Proteomes" id="UP000499080"/>
    </source>
</evidence>
<protein>
    <submittedName>
        <fullName evidence="2">Uncharacterized protein</fullName>
    </submittedName>
</protein>